<accession>A0AAE5W9J8</accession>
<feature type="transmembrane region" description="Helical" evidence="5">
    <location>
        <begin position="350"/>
        <end position="367"/>
    </location>
</feature>
<dbReference type="Proteomes" id="UP000242704">
    <property type="component" value="Unassembled WGS sequence"/>
</dbReference>
<dbReference type="InterPro" id="IPR001898">
    <property type="entry name" value="SLC13A/DASS"/>
</dbReference>
<evidence type="ECO:0000256" key="5">
    <source>
        <dbReference type="SAM" id="Phobius"/>
    </source>
</evidence>
<dbReference type="GO" id="GO:0022857">
    <property type="term" value="F:transmembrane transporter activity"/>
    <property type="evidence" value="ECO:0007669"/>
    <property type="project" value="InterPro"/>
</dbReference>
<evidence type="ECO:0000256" key="1">
    <source>
        <dbReference type="ARBA" id="ARBA00004141"/>
    </source>
</evidence>
<feature type="transmembrane region" description="Helical" evidence="5">
    <location>
        <begin position="161"/>
        <end position="182"/>
    </location>
</feature>
<comment type="subcellular location">
    <subcellularLocation>
        <location evidence="1">Membrane</location>
        <topology evidence="1">Multi-pass membrane protein</topology>
    </subcellularLocation>
</comment>
<reference evidence="6 9" key="3">
    <citation type="submission" date="2023-08" db="EMBL/GenBank/DDBJ databases">
        <title>Whole genome sequencing of Staphylococcus chromogenes NNSch 2386.</title>
        <authorList>
            <person name="Kropotov V.S."/>
            <person name="Boriskina E.V."/>
            <person name="Gordinskaya N.A."/>
            <person name="Shkurkina I.S."/>
            <person name="Kryazhev D.V."/>
            <person name="Alekseeva A.E."/>
            <person name="Makhova M.A."/>
        </authorList>
    </citation>
    <scope>NUCLEOTIDE SEQUENCE [LARGE SCALE GENOMIC DNA]</scope>
    <source>
        <strain evidence="6 9">NNSch 2386</strain>
    </source>
</reference>
<dbReference type="InterPro" id="IPR051679">
    <property type="entry name" value="DASS-Related_Transporters"/>
</dbReference>
<sequence length="463" mass="52048">MQVNVSFTQLIAWLIFLLTSLYIFGVMELSYLGKVSLMCFILALGLFVLSKVPAGLVGMLCLVIAILLGIPETMLFQAFEQPIVWLMIGAFIISAVIEKSGLLERLVAWMARHCQTQLRAVLFIIVTVLCMTFTIPSTSSRAAAFMPIFQALQVQFPKYKTFFGMLIPIMILMLTNATLIGVGSHLIGVSILEGQTEQRISYLSFLIWGLPFALLISVITVMVLWWHIQPQSISPIQSSTKTVHTEKRPLTSKEKMAVVLIGITMLLWLTESIHGFDIAFVTIAMSLIMLLPQLNLIGWNEALKKVSWSLIFFVASATVLGELLVKYQVVDYFQNQMMHAIKALPIAHEWFLVLLLSTVSVLSHLVITSHTTRAVVLIPAFILLAQLLSLNPVAIVFIVLIGMNYCVTFPVSSKALLIFYELEPRPYTTKQLAQVSLYLMPLYIGLMIIMYFVYWQFMGLHLK</sequence>
<dbReference type="Proteomes" id="UP001240157">
    <property type="component" value="Unassembled WGS sequence"/>
</dbReference>
<gene>
    <name evidence="7" type="ORF">BU653_01275</name>
    <name evidence="6" type="ORF">RCF65_04220</name>
</gene>
<dbReference type="RefSeq" id="WP_105967333.1">
    <property type="nucleotide sequence ID" value="NZ_JAHCNX010000005.1"/>
</dbReference>
<feature type="transmembrane region" description="Helical" evidence="5">
    <location>
        <begin position="374"/>
        <end position="390"/>
    </location>
</feature>
<protein>
    <submittedName>
        <fullName evidence="7">Anion:sodium symporter</fullName>
    </submittedName>
    <submittedName>
        <fullName evidence="6">SLC13 family permease</fullName>
    </submittedName>
</protein>
<evidence type="ECO:0000313" key="8">
    <source>
        <dbReference type="Proteomes" id="UP000242704"/>
    </source>
</evidence>
<evidence type="ECO:0000313" key="9">
    <source>
        <dbReference type="Proteomes" id="UP001240157"/>
    </source>
</evidence>
<reference evidence="7" key="2">
    <citation type="submission" date="2018-03" db="EMBL/GenBank/DDBJ databases">
        <authorList>
            <person name="Naushad S."/>
        </authorList>
    </citation>
    <scope>NUCLEOTIDE SEQUENCE</scope>
    <source>
        <strain evidence="7">SNUC 505</strain>
    </source>
</reference>
<dbReference type="PANTHER" id="PTHR43652">
    <property type="entry name" value="BASIC AMINO ACID ANTIPORTER YFCC-RELATED"/>
    <property type="match status" value="1"/>
</dbReference>
<feature type="transmembrane region" description="Helical" evidence="5">
    <location>
        <begin position="396"/>
        <end position="420"/>
    </location>
</feature>
<feature type="transmembrane region" description="Helical" evidence="5">
    <location>
        <begin position="122"/>
        <end position="149"/>
    </location>
</feature>
<evidence type="ECO:0000256" key="4">
    <source>
        <dbReference type="ARBA" id="ARBA00023136"/>
    </source>
</evidence>
<feature type="transmembrane region" description="Helical" evidence="5">
    <location>
        <begin position="310"/>
        <end position="330"/>
    </location>
</feature>
<evidence type="ECO:0000313" key="7">
    <source>
        <dbReference type="EMBL" id="PTG16889.1"/>
    </source>
</evidence>
<evidence type="ECO:0000256" key="2">
    <source>
        <dbReference type="ARBA" id="ARBA00022692"/>
    </source>
</evidence>
<feature type="transmembrane region" description="Helical" evidence="5">
    <location>
        <begin position="83"/>
        <end position="102"/>
    </location>
</feature>
<keyword evidence="3 5" id="KW-1133">Transmembrane helix</keyword>
<feature type="transmembrane region" description="Helical" evidence="5">
    <location>
        <begin position="6"/>
        <end position="24"/>
    </location>
</feature>
<keyword evidence="4 5" id="KW-0472">Membrane</keyword>
<feature type="transmembrane region" description="Helical" evidence="5">
    <location>
        <begin position="279"/>
        <end position="298"/>
    </location>
</feature>
<organism evidence="7 8">
    <name type="scientific">Staphylococcus chromogenes</name>
    <name type="common">Staphylococcus hyicus subsp. chromogenes</name>
    <dbReference type="NCBI Taxonomy" id="46126"/>
    <lineage>
        <taxon>Bacteria</taxon>
        <taxon>Bacillati</taxon>
        <taxon>Bacillota</taxon>
        <taxon>Bacilli</taxon>
        <taxon>Bacillales</taxon>
        <taxon>Staphylococcaceae</taxon>
        <taxon>Staphylococcus</taxon>
    </lineage>
</organism>
<dbReference type="EMBL" id="PZBZ01000004">
    <property type="protein sequence ID" value="PTG16889.1"/>
    <property type="molecule type" value="Genomic_DNA"/>
</dbReference>
<proteinExistence type="predicted"/>
<feature type="transmembrane region" description="Helical" evidence="5">
    <location>
        <begin position="31"/>
        <end position="50"/>
    </location>
</feature>
<keyword evidence="2 5" id="KW-0812">Transmembrane</keyword>
<feature type="transmembrane region" description="Helical" evidence="5">
    <location>
        <begin position="202"/>
        <end position="226"/>
    </location>
</feature>
<comment type="caution">
    <text evidence="7">The sequence shown here is derived from an EMBL/GenBank/DDBJ whole genome shotgun (WGS) entry which is preliminary data.</text>
</comment>
<dbReference type="EMBL" id="JAVGJF010000016">
    <property type="protein sequence ID" value="MDQ7175188.1"/>
    <property type="molecule type" value="Genomic_DNA"/>
</dbReference>
<evidence type="ECO:0000313" key="6">
    <source>
        <dbReference type="EMBL" id="MDQ7175188.1"/>
    </source>
</evidence>
<feature type="transmembrane region" description="Helical" evidence="5">
    <location>
        <begin position="432"/>
        <end position="454"/>
    </location>
</feature>
<dbReference type="AlphaFoldDB" id="A0AAE5W9J8"/>
<name>A0AAE5W9J8_STACR</name>
<dbReference type="Pfam" id="PF00939">
    <property type="entry name" value="Na_sulph_symp"/>
    <property type="match status" value="1"/>
</dbReference>
<dbReference type="PANTHER" id="PTHR43652:SF2">
    <property type="entry name" value="BASIC AMINO ACID ANTIPORTER YFCC-RELATED"/>
    <property type="match status" value="1"/>
</dbReference>
<reference evidence="7 8" key="1">
    <citation type="journal article" date="2016" name="Front. Microbiol.">
        <title>Comprehensive Phylogenetic Analysis of Bovine Non-aureus Staphylococci Species Based on Whole-Genome Sequencing.</title>
        <authorList>
            <person name="Naushad S."/>
            <person name="Barkema H.W."/>
            <person name="Luby C."/>
            <person name="Condas L.A."/>
            <person name="Nobrega D.B."/>
            <person name="Carson D.A."/>
            <person name="De Buck J."/>
        </authorList>
    </citation>
    <scope>NUCLEOTIDE SEQUENCE [LARGE SCALE GENOMIC DNA]</scope>
    <source>
        <strain evidence="7 8">SNUC 505</strain>
    </source>
</reference>
<evidence type="ECO:0000256" key="3">
    <source>
        <dbReference type="ARBA" id="ARBA00022989"/>
    </source>
</evidence>
<dbReference type="GO" id="GO:0005886">
    <property type="term" value="C:plasma membrane"/>
    <property type="evidence" value="ECO:0007669"/>
    <property type="project" value="TreeGrafter"/>
</dbReference>